<sequence>MASQLNFSSPSAQLNRSNIDSILVNWESQADTIMAAEAALDKHKGPIKRFRAFLRRHNPKQAIKSLATSSVIARPVPRRPRTPFPRAASASPDSSSPASISTASSIPTEFFSLPDAAGIPNFFGSSDSPPKTAGPSGPVLVNNSNQVGSGLSMMLTSKTIRRKPVNPSQSLPDPNTILPTLVPAFGRAPGWDVSPPRMLPPVGRTNNFVSPVSPVRAQWQKLTSKGSCQNISSAQA</sequence>
<name>A0ABR1K8Q2_9PEZI</name>
<reference evidence="2 3" key="1">
    <citation type="submission" date="2024-04" db="EMBL/GenBank/DDBJ databases">
        <title>Phyllosticta paracitricarpa is synonymous to the EU quarantine fungus P. citricarpa based on phylogenomic analyses.</title>
        <authorList>
            <consortium name="Lawrence Berkeley National Laboratory"/>
            <person name="Van Ingen-Buijs V.A."/>
            <person name="Van Westerhoven A.C."/>
            <person name="Haridas S."/>
            <person name="Skiadas P."/>
            <person name="Martin F."/>
            <person name="Groenewald J.Z."/>
            <person name="Crous P.W."/>
            <person name="Seidl M.F."/>
        </authorList>
    </citation>
    <scope>NUCLEOTIDE SEQUENCE [LARGE SCALE GENOMIC DNA]</scope>
    <source>
        <strain evidence="2 3">CBS 123371</strain>
    </source>
</reference>
<comment type="caution">
    <text evidence="2">The sequence shown here is derived from an EMBL/GenBank/DDBJ whole genome shotgun (WGS) entry which is preliminary data.</text>
</comment>
<protein>
    <submittedName>
        <fullName evidence="2">Uncharacterized protein</fullName>
    </submittedName>
</protein>
<feature type="region of interest" description="Disordered" evidence="1">
    <location>
        <begin position="71"/>
        <end position="102"/>
    </location>
</feature>
<proteinExistence type="predicted"/>
<feature type="compositionally biased region" description="Low complexity" evidence="1">
    <location>
        <begin position="84"/>
        <end position="102"/>
    </location>
</feature>
<keyword evidence="3" id="KW-1185">Reference proteome</keyword>
<accession>A0ABR1K8Q2</accession>
<evidence type="ECO:0000256" key="1">
    <source>
        <dbReference type="SAM" id="MobiDB-lite"/>
    </source>
</evidence>
<evidence type="ECO:0000313" key="2">
    <source>
        <dbReference type="EMBL" id="KAK7510076.1"/>
    </source>
</evidence>
<dbReference type="EMBL" id="JBBPHU010000015">
    <property type="protein sequence ID" value="KAK7510076.1"/>
    <property type="molecule type" value="Genomic_DNA"/>
</dbReference>
<gene>
    <name evidence="2" type="ORF">IWZ03DRAFT_433741</name>
</gene>
<organism evidence="2 3">
    <name type="scientific">Phyllosticta citriasiana</name>
    <dbReference type="NCBI Taxonomy" id="595635"/>
    <lineage>
        <taxon>Eukaryota</taxon>
        <taxon>Fungi</taxon>
        <taxon>Dikarya</taxon>
        <taxon>Ascomycota</taxon>
        <taxon>Pezizomycotina</taxon>
        <taxon>Dothideomycetes</taxon>
        <taxon>Dothideomycetes incertae sedis</taxon>
        <taxon>Botryosphaeriales</taxon>
        <taxon>Phyllostictaceae</taxon>
        <taxon>Phyllosticta</taxon>
    </lineage>
</organism>
<evidence type="ECO:0000313" key="3">
    <source>
        <dbReference type="Proteomes" id="UP001363622"/>
    </source>
</evidence>
<dbReference type="Proteomes" id="UP001363622">
    <property type="component" value="Unassembled WGS sequence"/>
</dbReference>